<dbReference type="EMBL" id="QLNI01000075">
    <property type="protein sequence ID" value="RAL99973.1"/>
    <property type="molecule type" value="Genomic_DNA"/>
</dbReference>
<gene>
    <name evidence="2" type="ORF">DO021_21500</name>
    <name evidence="1" type="ORF">EYB58_16105</name>
</gene>
<evidence type="ECO:0000313" key="4">
    <source>
        <dbReference type="Proteomes" id="UP000293902"/>
    </source>
</evidence>
<reference evidence="1 4" key="2">
    <citation type="submission" date="2019-02" db="EMBL/GenBank/DDBJ databases">
        <title>Complete genome sequence of Desulfobacter hydrogenophilus AcRS1.</title>
        <authorList>
            <person name="Marietou A."/>
            <person name="Lund M.B."/>
            <person name="Marshall I.P.G."/>
            <person name="Schreiber L."/>
            <person name="Jorgensen B."/>
        </authorList>
    </citation>
    <scope>NUCLEOTIDE SEQUENCE [LARGE SCALE GENOMIC DNA]</scope>
    <source>
        <strain evidence="1 4">AcRS1</strain>
    </source>
</reference>
<dbReference type="OrthoDB" id="7554786at2"/>
<dbReference type="Pfam" id="PF11363">
    <property type="entry name" value="DUF3164"/>
    <property type="match status" value="1"/>
</dbReference>
<dbReference type="Proteomes" id="UP000248798">
    <property type="component" value="Unassembled WGS sequence"/>
</dbReference>
<proteinExistence type="predicted"/>
<dbReference type="AlphaFoldDB" id="A0A328F616"/>
<dbReference type="InterPro" id="IPR021505">
    <property type="entry name" value="Phage_B3_Orf6"/>
</dbReference>
<protein>
    <submittedName>
        <fullName evidence="1">DUF3164 family protein</fullName>
    </submittedName>
    <submittedName>
        <fullName evidence="2">Sulfate transporter</fullName>
    </submittedName>
</protein>
<evidence type="ECO:0000313" key="2">
    <source>
        <dbReference type="EMBL" id="RAL99973.1"/>
    </source>
</evidence>
<accession>A0A328F616</accession>
<dbReference type="RefSeq" id="WP_111960510.1">
    <property type="nucleotide sequence ID" value="NZ_CP036313.1"/>
</dbReference>
<keyword evidence="4" id="KW-1185">Reference proteome</keyword>
<name>A0A328F616_9BACT</name>
<evidence type="ECO:0000313" key="1">
    <source>
        <dbReference type="EMBL" id="QBH14304.1"/>
    </source>
</evidence>
<organism evidence="2 3">
    <name type="scientific">Desulfobacter hydrogenophilus</name>
    <dbReference type="NCBI Taxonomy" id="2291"/>
    <lineage>
        <taxon>Bacteria</taxon>
        <taxon>Pseudomonadati</taxon>
        <taxon>Thermodesulfobacteriota</taxon>
        <taxon>Desulfobacteria</taxon>
        <taxon>Desulfobacterales</taxon>
        <taxon>Desulfobacteraceae</taxon>
        <taxon>Desulfobacter</taxon>
    </lineage>
</organism>
<dbReference type="EMBL" id="CP036313">
    <property type="protein sequence ID" value="QBH14304.1"/>
    <property type="molecule type" value="Genomic_DNA"/>
</dbReference>
<reference evidence="2 3" key="1">
    <citation type="submission" date="2018-06" db="EMBL/GenBank/DDBJ databases">
        <title>Complete Genome Sequence of Desulfobacter hydrogenophilus (DSM3380).</title>
        <authorList>
            <person name="Marietou A."/>
            <person name="Schreiber L."/>
            <person name="Marshall I."/>
            <person name="Jorgensen B."/>
        </authorList>
    </citation>
    <scope>NUCLEOTIDE SEQUENCE [LARGE SCALE GENOMIC DNA]</scope>
    <source>
        <strain evidence="2 3">DSM 3380</strain>
    </source>
</reference>
<evidence type="ECO:0000313" key="3">
    <source>
        <dbReference type="Proteomes" id="UP000248798"/>
    </source>
</evidence>
<sequence length="231" mass="26152">MNESRTKKQGENIMEKEQTIETEQITFNGKAYMEDGQGRLVLVETIDPATLLKDDLVKRLVDQARGLQEILKTHKDEMLSEVASFVALSAEEYDVKYGGKKGNVTLTSYNGKMKIYKQVGDVIAFDEGLLIAKELIDKCLNEWTEGSNAHIKAVVENIFNLDKMGPVDTQRILGLRKLKIQNKDWQKAMDIIHKSARVVGSTEYIRAYYKPEVDGKTSKDWECITLDMAAV</sequence>
<dbReference type="Proteomes" id="UP000293902">
    <property type="component" value="Chromosome"/>
</dbReference>